<accession>A0ABM9EWR5</accession>
<dbReference type="Proteomes" id="UP000838308">
    <property type="component" value="Unassembled WGS sequence"/>
</dbReference>
<dbReference type="EMBL" id="CALBWS010000038">
    <property type="protein sequence ID" value="CAH2717085.1"/>
    <property type="molecule type" value="Genomic_DNA"/>
</dbReference>
<evidence type="ECO:0000313" key="1">
    <source>
        <dbReference type="EMBL" id="CAH2717085.1"/>
    </source>
</evidence>
<sequence>MRANMQEIGVLCENFIWTANGGMRVCGGFFVRSFFITEQKEGN</sequence>
<comment type="caution">
    <text evidence="1">The sequence shown here is derived from an EMBL/GenBank/DDBJ whole genome shotgun (WGS) entry which is preliminary data.</text>
</comment>
<protein>
    <submittedName>
        <fullName evidence="1">Uncharacterized protein</fullName>
    </submittedName>
</protein>
<proteinExistence type="predicted"/>
<keyword evidence="2" id="KW-1185">Reference proteome</keyword>
<evidence type="ECO:0000313" key="2">
    <source>
        <dbReference type="Proteomes" id="UP000838308"/>
    </source>
</evidence>
<gene>
    <name evidence="1" type="ORF">BACCIP111895_04274</name>
</gene>
<organism evidence="1 2">
    <name type="scientific">Neobacillus rhizosphaerae</name>
    <dbReference type="NCBI Taxonomy" id="2880965"/>
    <lineage>
        <taxon>Bacteria</taxon>
        <taxon>Bacillati</taxon>
        <taxon>Bacillota</taxon>
        <taxon>Bacilli</taxon>
        <taxon>Bacillales</taxon>
        <taxon>Bacillaceae</taxon>
        <taxon>Neobacillus</taxon>
    </lineage>
</organism>
<name>A0ABM9EWR5_9BACI</name>
<reference evidence="1" key="1">
    <citation type="submission" date="2022-04" db="EMBL/GenBank/DDBJ databases">
        <authorList>
            <person name="Criscuolo A."/>
        </authorList>
    </citation>
    <scope>NUCLEOTIDE SEQUENCE</scope>
    <source>
        <strain evidence="1">CIP111895</strain>
    </source>
</reference>